<dbReference type="PROSITE" id="PS51377">
    <property type="entry name" value="KIND"/>
    <property type="match status" value="1"/>
</dbReference>
<dbReference type="InterPro" id="IPR052074">
    <property type="entry name" value="NonRcpt_TyrProt_Phosphatase"/>
</dbReference>
<dbReference type="PRINTS" id="PR00661">
    <property type="entry name" value="ERMFAMILY"/>
</dbReference>
<dbReference type="OrthoDB" id="9937357at2759"/>
<dbReference type="InterPro" id="IPR011019">
    <property type="entry name" value="KIND_dom"/>
</dbReference>
<dbReference type="SUPFAM" id="SSF101690">
    <property type="entry name" value="PAZ domain"/>
    <property type="match status" value="1"/>
</dbReference>
<dbReference type="Gene3D" id="1.10.510.10">
    <property type="entry name" value="Transferase(Phosphotransferase) domain 1"/>
    <property type="match status" value="1"/>
</dbReference>
<dbReference type="InterPro" id="IPR000299">
    <property type="entry name" value="FERM_domain"/>
</dbReference>
<keyword evidence="1" id="KW-0677">Repeat</keyword>
<sequence length="814" mass="91549">MHVSLAEALEVRGGPLQEEEVWAVLSQSAESLQELFHKDPTNMGFIISPWSLLLMPSGNISFTDEYVTEQDLRAFTAPEVLGGASLTSIADIEKMHMYSLGMTLFWGADFEIPQSQPMKLGEHLNSLLLNMCDDVTLSRMSLRTVLDICSKHIRNSSCDPPFSNIRKLVRLVLGSLSQLDGLLTDRESLPERSKEIRERLRGKGLPSELYPKPPSLQQQHSYPYLHPLHPQQKGRPVELDRRSLPFHSGNLGPAQARKNWASSVDLACIDPEALRFGALEDARRGSSAISTHSIGRRKSPMWASRDSHFSEFAGLKSRKPHHHSALSVGSGLTGAYDRIKEKQRKLQVLRQAVDDDEFFFVEPDAKLSKVAPEGWKEDPKKKKSDVPFNLFLRIKFFIDDVNLIQHAMTKHQCYLQLRKDILEERMRCDTDNAMLLASLALQAEFGDYQPELHGKTYFRLEHYVPLSVLDKVDQTTIKEELPKLHSSYYGASDSDAELEFLKVSQRLTEYGVHFHRVLPEKRSQTGIMLGVYSKGVHIFEVLNGNRTPVLRFPWRETKKISFIKKKICLQNTSDGIKHLFQTDSNKTCQYLLQLCSDQHKFHLQMKARQNNQELQDLENSPLSSFQYSLDPRSGDTVGGTVSSGSLAPSLSTRSNPDHLNRISYSEVALHKATSGTVLVQDELHFPGFNPVSSTALSNPRVMSRSHHNLGQMPESPEHRPAESYRAPPHGRLSQPPPAQVASYFQQHQRASSDTDSLLPQQDKSFVTVSQSISAWSLSKSKKESDSSSTEETGQAYVVGKDDAAQGLCFSRVPA</sequence>
<evidence type="ECO:0000313" key="5">
    <source>
        <dbReference type="EMBL" id="TNN53362.1"/>
    </source>
</evidence>
<gene>
    <name evidence="5" type="primary">PTPN13_2</name>
    <name evidence="5" type="ORF">EYF80_036429</name>
</gene>
<feature type="domain" description="KIND" evidence="4">
    <location>
        <begin position="3"/>
        <end position="186"/>
    </location>
</feature>
<feature type="compositionally biased region" description="Low complexity" evidence="2">
    <location>
        <begin position="634"/>
        <end position="645"/>
    </location>
</feature>
<evidence type="ECO:0000313" key="6">
    <source>
        <dbReference type="Proteomes" id="UP000314294"/>
    </source>
</evidence>
<dbReference type="InterPro" id="IPR019748">
    <property type="entry name" value="FERM_central"/>
</dbReference>
<dbReference type="Proteomes" id="UP000314294">
    <property type="component" value="Unassembled WGS sequence"/>
</dbReference>
<dbReference type="SUPFAM" id="SSF50729">
    <property type="entry name" value="PH domain-like"/>
    <property type="match status" value="1"/>
</dbReference>
<dbReference type="GO" id="GO:0004725">
    <property type="term" value="F:protein tyrosine phosphatase activity"/>
    <property type="evidence" value="ECO:0007669"/>
    <property type="project" value="TreeGrafter"/>
</dbReference>
<dbReference type="InterPro" id="IPR019749">
    <property type="entry name" value="Band_41_domain"/>
</dbReference>
<dbReference type="GO" id="GO:0005634">
    <property type="term" value="C:nucleus"/>
    <property type="evidence" value="ECO:0007669"/>
    <property type="project" value="TreeGrafter"/>
</dbReference>
<evidence type="ECO:0000259" key="3">
    <source>
        <dbReference type="PROSITE" id="PS50057"/>
    </source>
</evidence>
<dbReference type="Pfam" id="PF09380">
    <property type="entry name" value="FERM_C"/>
    <property type="match status" value="1"/>
</dbReference>
<dbReference type="InterPro" id="IPR011993">
    <property type="entry name" value="PH-like_dom_sf"/>
</dbReference>
<dbReference type="GO" id="GO:0005737">
    <property type="term" value="C:cytoplasm"/>
    <property type="evidence" value="ECO:0007669"/>
    <property type="project" value="TreeGrafter"/>
</dbReference>
<proteinExistence type="predicted"/>
<dbReference type="PANTHER" id="PTHR46900:SF1">
    <property type="entry name" value="TYROSINE-PROTEIN PHOSPHATASE NON-RECEPTOR TYPE 13"/>
    <property type="match status" value="1"/>
</dbReference>
<dbReference type="EMBL" id="SRLO01000518">
    <property type="protein sequence ID" value="TNN53362.1"/>
    <property type="molecule type" value="Genomic_DNA"/>
</dbReference>
<protein>
    <submittedName>
        <fullName evidence="5">Tyrosine-protein phosphatase non-receptor type 13</fullName>
    </submittedName>
</protein>
<dbReference type="SMART" id="SM01196">
    <property type="entry name" value="FERM_C"/>
    <property type="match status" value="1"/>
</dbReference>
<evidence type="ECO:0000256" key="1">
    <source>
        <dbReference type="ARBA" id="ARBA00022737"/>
    </source>
</evidence>
<dbReference type="GO" id="GO:0036312">
    <property type="term" value="F:phosphatidylinositol 3-kinase regulatory subunit binding"/>
    <property type="evidence" value="ECO:0007669"/>
    <property type="project" value="TreeGrafter"/>
</dbReference>
<evidence type="ECO:0000259" key="4">
    <source>
        <dbReference type="PROSITE" id="PS51377"/>
    </source>
</evidence>
<feature type="region of interest" description="Disordered" evidence="2">
    <location>
        <begin position="772"/>
        <end position="794"/>
    </location>
</feature>
<comment type="caution">
    <text evidence="5">The sequence shown here is derived from an EMBL/GenBank/DDBJ whole genome shotgun (WGS) entry which is preliminary data.</text>
</comment>
<keyword evidence="5" id="KW-0675">Receptor</keyword>
<keyword evidence="6" id="KW-1185">Reference proteome</keyword>
<dbReference type="PANTHER" id="PTHR46900">
    <property type="entry name" value="TYROSINE-PROTEIN PHOSPHATASE NON-RECEPTOR TYPE 13"/>
    <property type="match status" value="1"/>
</dbReference>
<evidence type="ECO:0000256" key="2">
    <source>
        <dbReference type="SAM" id="MobiDB-lite"/>
    </source>
</evidence>
<dbReference type="Gene3D" id="2.30.29.30">
    <property type="entry name" value="Pleckstrin-homology domain (PH domain)/Phosphotyrosine-binding domain (PTB)"/>
    <property type="match status" value="1"/>
</dbReference>
<reference evidence="5 6" key="1">
    <citation type="submission" date="2019-03" db="EMBL/GenBank/DDBJ databases">
        <title>First draft genome of Liparis tanakae, snailfish: a comprehensive survey of snailfish specific genes.</title>
        <authorList>
            <person name="Kim W."/>
            <person name="Song I."/>
            <person name="Jeong J.-H."/>
            <person name="Kim D."/>
            <person name="Kim S."/>
            <person name="Ryu S."/>
            <person name="Song J.Y."/>
            <person name="Lee S.K."/>
        </authorList>
    </citation>
    <scope>NUCLEOTIDE SEQUENCE [LARGE SCALE GENOMIC DNA]</scope>
    <source>
        <tissue evidence="5">Muscle</tissue>
    </source>
</reference>
<name>A0A4Z2GKZ4_9TELE</name>
<dbReference type="InterPro" id="IPR035963">
    <property type="entry name" value="FERM_2"/>
</dbReference>
<accession>A0A4Z2GKZ4</accession>
<dbReference type="SMART" id="SM00750">
    <property type="entry name" value="KIND"/>
    <property type="match status" value="1"/>
</dbReference>
<dbReference type="AlphaFoldDB" id="A0A4Z2GKZ4"/>
<dbReference type="InterPro" id="IPR000798">
    <property type="entry name" value="Ez/rad/moesin-like"/>
</dbReference>
<organism evidence="5 6">
    <name type="scientific">Liparis tanakae</name>
    <name type="common">Tanaka's snailfish</name>
    <dbReference type="NCBI Taxonomy" id="230148"/>
    <lineage>
        <taxon>Eukaryota</taxon>
        <taxon>Metazoa</taxon>
        <taxon>Chordata</taxon>
        <taxon>Craniata</taxon>
        <taxon>Vertebrata</taxon>
        <taxon>Euteleostomi</taxon>
        <taxon>Actinopterygii</taxon>
        <taxon>Neopterygii</taxon>
        <taxon>Teleostei</taxon>
        <taxon>Neoteleostei</taxon>
        <taxon>Acanthomorphata</taxon>
        <taxon>Eupercaria</taxon>
        <taxon>Perciformes</taxon>
        <taxon>Cottioidei</taxon>
        <taxon>Cottales</taxon>
        <taxon>Liparidae</taxon>
        <taxon>Liparis</taxon>
    </lineage>
</organism>
<feature type="region of interest" description="Disordered" evidence="2">
    <location>
        <begin position="696"/>
        <end position="739"/>
    </location>
</feature>
<dbReference type="PRINTS" id="PR00935">
    <property type="entry name" value="BAND41"/>
</dbReference>
<dbReference type="GO" id="GO:0008092">
    <property type="term" value="F:cytoskeletal protein binding"/>
    <property type="evidence" value="ECO:0007669"/>
    <property type="project" value="InterPro"/>
</dbReference>
<dbReference type="InterPro" id="IPR018980">
    <property type="entry name" value="FERM_PH-like_C"/>
</dbReference>
<feature type="domain" description="FERM" evidence="3">
    <location>
        <begin position="311"/>
        <end position="606"/>
    </location>
</feature>
<dbReference type="Gene3D" id="1.20.80.10">
    <property type="match status" value="1"/>
</dbReference>
<dbReference type="InterPro" id="IPR036085">
    <property type="entry name" value="PAZ_dom_sf"/>
</dbReference>
<dbReference type="SUPFAM" id="SSF47031">
    <property type="entry name" value="Second domain of FERM"/>
    <property type="match status" value="1"/>
</dbReference>
<dbReference type="FunFam" id="2.30.29.30:FF:000107">
    <property type="entry name" value="Tyrosine-protein phosphatase non-receptor type 13"/>
    <property type="match status" value="1"/>
</dbReference>
<dbReference type="PROSITE" id="PS50057">
    <property type="entry name" value="FERM_3"/>
    <property type="match status" value="1"/>
</dbReference>
<dbReference type="InterPro" id="IPR014352">
    <property type="entry name" value="FERM/acyl-CoA-bd_prot_sf"/>
</dbReference>
<dbReference type="CDD" id="cd14473">
    <property type="entry name" value="FERM_B-lobe"/>
    <property type="match status" value="1"/>
</dbReference>
<dbReference type="SMART" id="SM00295">
    <property type="entry name" value="B41"/>
    <property type="match status" value="1"/>
</dbReference>
<dbReference type="Pfam" id="PF00373">
    <property type="entry name" value="FERM_M"/>
    <property type="match status" value="1"/>
</dbReference>
<feature type="region of interest" description="Disordered" evidence="2">
    <location>
        <begin position="633"/>
        <end position="658"/>
    </location>
</feature>